<reference evidence="1" key="1">
    <citation type="journal article" date="2021" name="Proc. Natl. Acad. Sci. U.S.A.">
        <title>A Catalog of Tens of Thousands of Viruses from Human Metagenomes Reveals Hidden Associations with Chronic Diseases.</title>
        <authorList>
            <person name="Tisza M.J."/>
            <person name="Buck C.B."/>
        </authorList>
    </citation>
    <scope>NUCLEOTIDE SEQUENCE</scope>
    <source>
        <strain evidence="1">CtKHH22</strain>
    </source>
</reference>
<proteinExistence type="predicted"/>
<name>A0A8S5Q1J9_9CAUD</name>
<keyword evidence="1" id="KW-0675">Receptor</keyword>
<accession>A0A8S5Q1J9</accession>
<organism evidence="1">
    <name type="scientific">Siphoviridae sp. ctKHH22</name>
    <dbReference type="NCBI Taxonomy" id="2825439"/>
    <lineage>
        <taxon>Viruses</taxon>
        <taxon>Duplodnaviria</taxon>
        <taxon>Heunggongvirae</taxon>
        <taxon>Uroviricota</taxon>
        <taxon>Caudoviricetes</taxon>
    </lineage>
</organism>
<sequence length="45" mass="5274">MSKNKKKTQTKYRPICFYCGGKLCWDSSGDRSEDDDSVVDFYHCM</sequence>
<evidence type="ECO:0000313" key="1">
    <source>
        <dbReference type="EMBL" id="DAE13042.1"/>
    </source>
</evidence>
<protein>
    <submittedName>
        <fullName evidence="1">TNF receptor-associated factor 2, Baculoviral</fullName>
    </submittedName>
</protein>
<dbReference type="EMBL" id="BK015563">
    <property type="protein sequence ID" value="DAE13042.1"/>
    <property type="molecule type" value="Genomic_DNA"/>
</dbReference>